<keyword evidence="1" id="KW-0472">Membrane</keyword>
<keyword evidence="1" id="KW-0812">Transmembrane</keyword>
<dbReference type="EMBL" id="RSED01000013">
    <property type="protein sequence ID" value="RRS03304.1"/>
    <property type="molecule type" value="Genomic_DNA"/>
</dbReference>
<proteinExistence type="predicted"/>
<feature type="transmembrane region" description="Helical" evidence="1">
    <location>
        <begin position="36"/>
        <end position="54"/>
    </location>
</feature>
<dbReference type="RefSeq" id="WP_125244396.1">
    <property type="nucleotide sequence ID" value="NZ_RSED01000013.1"/>
</dbReference>
<protein>
    <submittedName>
        <fullName evidence="2">Uncharacterized protein</fullName>
    </submittedName>
</protein>
<evidence type="ECO:0000313" key="3">
    <source>
        <dbReference type="Proteomes" id="UP000269265"/>
    </source>
</evidence>
<organism evidence="2 3">
    <name type="scientific">Aquabacterium soli</name>
    <dbReference type="NCBI Taxonomy" id="2493092"/>
    <lineage>
        <taxon>Bacteria</taxon>
        <taxon>Pseudomonadati</taxon>
        <taxon>Pseudomonadota</taxon>
        <taxon>Betaproteobacteria</taxon>
        <taxon>Burkholderiales</taxon>
        <taxon>Aquabacterium</taxon>
    </lineage>
</organism>
<name>A0A426V8Y6_9BURK</name>
<dbReference type="OrthoDB" id="8689387at2"/>
<accession>A0A426V8Y6</accession>
<dbReference type="Proteomes" id="UP000269265">
    <property type="component" value="Unassembled WGS sequence"/>
</dbReference>
<evidence type="ECO:0000256" key="1">
    <source>
        <dbReference type="SAM" id="Phobius"/>
    </source>
</evidence>
<sequence length="61" mass="7079">MVLFRWMVLLMALAFVLCMAAYTVTRQPVWRARGMTTLRWMVVLGLGFFGLLILRRAAVFI</sequence>
<gene>
    <name evidence="2" type="ORF">EIP75_16595</name>
</gene>
<evidence type="ECO:0000313" key="2">
    <source>
        <dbReference type="EMBL" id="RRS03304.1"/>
    </source>
</evidence>
<comment type="caution">
    <text evidence="2">The sequence shown here is derived from an EMBL/GenBank/DDBJ whole genome shotgun (WGS) entry which is preliminary data.</text>
</comment>
<keyword evidence="1" id="KW-1133">Transmembrane helix</keyword>
<reference evidence="2 3" key="1">
    <citation type="submission" date="2018-12" db="EMBL/GenBank/DDBJ databases">
        <title>The whole draft genome of Aquabacterium sp. SJQ9.</title>
        <authorList>
            <person name="Sun L."/>
            <person name="Gao X."/>
            <person name="Chen W."/>
            <person name="Huang K."/>
        </authorList>
    </citation>
    <scope>NUCLEOTIDE SEQUENCE [LARGE SCALE GENOMIC DNA]</scope>
    <source>
        <strain evidence="2 3">SJQ9</strain>
    </source>
</reference>
<keyword evidence="3" id="KW-1185">Reference proteome</keyword>
<dbReference type="AlphaFoldDB" id="A0A426V8Y6"/>